<sequence>MSDQRKSGRDHGRTGTPRPSARDRAYDWIGSAILSGVYSEGQFLDEVALAREVGTSRTPVREALHRLQAERYVELVPRRGAQVRVVTATEMQEIYQARFVIESDCARRICERGRGAPAGFGGLIEAMEAAGRERNWNEMAQLDQAFHASLVRHHGNAVLAEMYDAMRPRHVRLAVRTITEAPERLPVIEREHRELHAALSANDGERSVELLKVHLREVPELVRAFSG</sequence>
<dbReference type="InterPro" id="IPR036390">
    <property type="entry name" value="WH_DNA-bd_sf"/>
</dbReference>
<dbReference type="PANTHER" id="PTHR43537:SF24">
    <property type="entry name" value="GLUCONATE OPERON TRANSCRIPTIONAL REPRESSOR"/>
    <property type="match status" value="1"/>
</dbReference>
<dbReference type="InterPro" id="IPR011711">
    <property type="entry name" value="GntR_C"/>
</dbReference>
<feature type="region of interest" description="Disordered" evidence="4">
    <location>
        <begin position="1"/>
        <end position="22"/>
    </location>
</feature>
<evidence type="ECO:0000256" key="1">
    <source>
        <dbReference type="ARBA" id="ARBA00023015"/>
    </source>
</evidence>
<keyword evidence="1" id="KW-0805">Transcription regulation</keyword>
<dbReference type="SUPFAM" id="SSF46785">
    <property type="entry name" value="Winged helix' DNA-binding domain"/>
    <property type="match status" value="1"/>
</dbReference>
<feature type="domain" description="HTH gntR-type" evidence="5">
    <location>
        <begin position="19"/>
        <end position="86"/>
    </location>
</feature>
<dbReference type="CDD" id="cd07377">
    <property type="entry name" value="WHTH_GntR"/>
    <property type="match status" value="1"/>
</dbReference>
<dbReference type="EMBL" id="JAQFWP010000097">
    <property type="protein sequence ID" value="MDA2808666.1"/>
    <property type="molecule type" value="Genomic_DNA"/>
</dbReference>
<dbReference type="Gene3D" id="1.20.120.530">
    <property type="entry name" value="GntR ligand-binding domain-like"/>
    <property type="match status" value="1"/>
</dbReference>
<dbReference type="InterPro" id="IPR036388">
    <property type="entry name" value="WH-like_DNA-bd_sf"/>
</dbReference>
<keyword evidence="2" id="KW-0238">DNA-binding</keyword>
<dbReference type="SMART" id="SM00345">
    <property type="entry name" value="HTH_GNTR"/>
    <property type="match status" value="1"/>
</dbReference>
<evidence type="ECO:0000256" key="3">
    <source>
        <dbReference type="ARBA" id="ARBA00023163"/>
    </source>
</evidence>
<reference evidence="6" key="1">
    <citation type="submission" date="2023-01" db="EMBL/GenBank/DDBJ databases">
        <title>Draft genome sequence of Nocardiopsis sp. LSu2-4 isolated from halophytes.</title>
        <authorList>
            <person name="Duangmal K."/>
            <person name="Chantavorakit T."/>
        </authorList>
    </citation>
    <scope>NUCLEOTIDE SEQUENCE</scope>
    <source>
        <strain evidence="6">LSu2-4</strain>
    </source>
</reference>
<comment type="caution">
    <text evidence="6">The sequence shown here is derived from an EMBL/GenBank/DDBJ whole genome shotgun (WGS) entry which is preliminary data.</text>
</comment>
<dbReference type="InterPro" id="IPR008920">
    <property type="entry name" value="TF_FadR/GntR_C"/>
</dbReference>
<keyword evidence="7" id="KW-1185">Reference proteome</keyword>
<dbReference type="SMART" id="SM00895">
    <property type="entry name" value="FCD"/>
    <property type="match status" value="1"/>
</dbReference>
<dbReference type="PANTHER" id="PTHR43537">
    <property type="entry name" value="TRANSCRIPTIONAL REGULATOR, GNTR FAMILY"/>
    <property type="match status" value="1"/>
</dbReference>
<name>A0ABT4TVC8_9ACTN</name>
<dbReference type="RefSeq" id="WP_270681254.1">
    <property type="nucleotide sequence ID" value="NZ_JAQFWP010000097.1"/>
</dbReference>
<keyword evidence="3" id="KW-0804">Transcription</keyword>
<proteinExistence type="predicted"/>
<gene>
    <name evidence="6" type="ORF">O4U47_29445</name>
</gene>
<dbReference type="InterPro" id="IPR000524">
    <property type="entry name" value="Tscrpt_reg_HTH_GntR"/>
</dbReference>
<protein>
    <submittedName>
        <fullName evidence="6">GntR family transcriptional regulator</fullName>
    </submittedName>
</protein>
<dbReference type="Gene3D" id="1.10.10.10">
    <property type="entry name" value="Winged helix-like DNA-binding domain superfamily/Winged helix DNA-binding domain"/>
    <property type="match status" value="1"/>
</dbReference>
<organism evidence="6 7">
    <name type="scientific">Nocardiopsis suaedae</name>
    <dbReference type="NCBI Taxonomy" id="3018444"/>
    <lineage>
        <taxon>Bacteria</taxon>
        <taxon>Bacillati</taxon>
        <taxon>Actinomycetota</taxon>
        <taxon>Actinomycetes</taxon>
        <taxon>Streptosporangiales</taxon>
        <taxon>Nocardiopsidaceae</taxon>
        <taxon>Nocardiopsis</taxon>
    </lineage>
</organism>
<dbReference type="PROSITE" id="PS50949">
    <property type="entry name" value="HTH_GNTR"/>
    <property type="match status" value="1"/>
</dbReference>
<evidence type="ECO:0000313" key="7">
    <source>
        <dbReference type="Proteomes" id="UP001165685"/>
    </source>
</evidence>
<dbReference type="Pfam" id="PF00392">
    <property type="entry name" value="GntR"/>
    <property type="match status" value="1"/>
</dbReference>
<dbReference type="Pfam" id="PF07729">
    <property type="entry name" value="FCD"/>
    <property type="match status" value="1"/>
</dbReference>
<evidence type="ECO:0000313" key="6">
    <source>
        <dbReference type="EMBL" id="MDA2808666.1"/>
    </source>
</evidence>
<evidence type="ECO:0000256" key="2">
    <source>
        <dbReference type="ARBA" id="ARBA00023125"/>
    </source>
</evidence>
<evidence type="ECO:0000259" key="5">
    <source>
        <dbReference type="PROSITE" id="PS50949"/>
    </source>
</evidence>
<feature type="compositionally biased region" description="Basic and acidic residues" evidence="4">
    <location>
        <begin position="1"/>
        <end position="13"/>
    </location>
</feature>
<dbReference type="SUPFAM" id="SSF48008">
    <property type="entry name" value="GntR ligand-binding domain-like"/>
    <property type="match status" value="1"/>
</dbReference>
<dbReference type="Proteomes" id="UP001165685">
    <property type="component" value="Unassembled WGS sequence"/>
</dbReference>
<evidence type="ECO:0000256" key="4">
    <source>
        <dbReference type="SAM" id="MobiDB-lite"/>
    </source>
</evidence>
<accession>A0ABT4TVC8</accession>